<dbReference type="STRING" id="1314790.A0A1Y1YRB7"/>
<keyword evidence="2" id="KW-1185">Reference proteome</keyword>
<dbReference type="GO" id="GO:0005739">
    <property type="term" value="C:mitochondrion"/>
    <property type="evidence" value="ECO:0007669"/>
    <property type="project" value="InterPro"/>
</dbReference>
<organism evidence="1 2">
    <name type="scientific">Basidiobolus meristosporus CBS 931.73</name>
    <dbReference type="NCBI Taxonomy" id="1314790"/>
    <lineage>
        <taxon>Eukaryota</taxon>
        <taxon>Fungi</taxon>
        <taxon>Fungi incertae sedis</taxon>
        <taxon>Zoopagomycota</taxon>
        <taxon>Entomophthoromycotina</taxon>
        <taxon>Basidiobolomycetes</taxon>
        <taxon>Basidiobolales</taxon>
        <taxon>Basidiobolaceae</taxon>
        <taxon>Basidiobolus</taxon>
    </lineage>
</organism>
<dbReference type="OrthoDB" id="2120038at2759"/>
<dbReference type="InterPro" id="IPR034444">
    <property type="entry name" value="Nuo17.8"/>
</dbReference>
<sequence>MSRQLLRFRNVGSLLTRQNGPISSVKNTRTLASQSDAHHEQHNFPVEDFSGGFWKGTLLVIGGIFAWSKLDESLLSKSEQHPITKFIERFMTPEEVWRDINQKELKLVADYVEDSFLLREDVRPKYRALRYPEMFERASPHFLVAGEQADLSDLVLKGHRY</sequence>
<evidence type="ECO:0000313" key="1">
    <source>
        <dbReference type="EMBL" id="ORY00581.1"/>
    </source>
</evidence>
<dbReference type="AlphaFoldDB" id="A0A1Y1YRB7"/>
<accession>A0A1Y1YRB7</accession>
<dbReference type="PANTHER" id="PTHR42100">
    <property type="entry name" value="OXIDOREDUCTASE 178 KDA SUBUNIT, PUTATIVE (AFU_ORTHOLOGUE AFUA_8G04320)-RELATED"/>
    <property type="match status" value="1"/>
</dbReference>
<dbReference type="PANTHER" id="PTHR42100:SF1">
    <property type="entry name" value="OXIDOREDUCTASE 178 KDA SUBUNIT, PUTATIVE (AFU_ORTHOLOGUE AFUA_8G04320)-RELATED"/>
    <property type="match status" value="1"/>
</dbReference>
<gene>
    <name evidence="1" type="ORF">K493DRAFT_312790</name>
</gene>
<reference evidence="1 2" key="1">
    <citation type="submission" date="2016-07" db="EMBL/GenBank/DDBJ databases">
        <title>Pervasive Adenine N6-methylation of Active Genes in Fungi.</title>
        <authorList>
            <consortium name="DOE Joint Genome Institute"/>
            <person name="Mondo S.J."/>
            <person name="Dannebaum R.O."/>
            <person name="Kuo R.C."/>
            <person name="Labutti K."/>
            <person name="Haridas S."/>
            <person name="Kuo A."/>
            <person name="Salamov A."/>
            <person name="Ahrendt S.R."/>
            <person name="Lipzen A."/>
            <person name="Sullivan W."/>
            <person name="Andreopoulos W.B."/>
            <person name="Clum A."/>
            <person name="Lindquist E."/>
            <person name="Daum C."/>
            <person name="Ramamoorthy G.K."/>
            <person name="Gryganskyi A."/>
            <person name="Culley D."/>
            <person name="Magnuson J.K."/>
            <person name="James T.Y."/>
            <person name="O'Malley M.A."/>
            <person name="Stajich J.E."/>
            <person name="Spatafora J.W."/>
            <person name="Visel A."/>
            <person name="Grigoriev I.V."/>
        </authorList>
    </citation>
    <scope>NUCLEOTIDE SEQUENCE [LARGE SCALE GENOMIC DNA]</scope>
    <source>
        <strain evidence="1 2">CBS 931.73</strain>
    </source>
</reference>
<protein>
    <submittedName>
        <fullName evidence="1">Uncharacterized protein</fullName>
    </submittedName>
</protein>
<proteinExistence type="predicted"/>
<comment type="caution">
    <text evidence="1">The sequence shown here is derived from an EMBL/GenBank/DDBJ whole genome shotgun (WGS) entry which is preliminary data.</text>
</comment>
<dbReference type="InParanoid" id="A0A1Y1YRB7"/>
<dbReference type="Proteomes" id="UP000193498">
    <property type="component" value="Unassembled WGS sequence"/>
</dbReference>
<dbReference type="EMBL" id="MCFE01000081">
    <property type="protein sequence ID" value="ORY00581.1"/>
    <property type="molecule type" value="Genomic_DNA"/>
</dbReference>
<name>A0A1Y1YRB7_9FUNG</name>
<evidence type="ECO:0000313" key="2">
    <source>
        <dbReference type="Proteomes" id="UP000193498"/>
    </source>
</evidence>